<evidence type="ECO:0000313" key="2">
    <source>
        <dbReference type="Proteomes" id="UP000479190"/>
    </source>
</evidence>
<proteinExistence type="predicted"/>
<organism evidence="1 2">
    <name type="scientific">Trichogramma brassicae</name>
    <dbReference type="NCBI Taxonomy" id="86971"/>
    <lineage>
        <taxon>Eukaryota</taxon>
        <taxon>Metazoa</taxon>
        <taxon>Ecdysozoa</taxon>
        <taxon>Arthropoda</taxon>
        <taxon>Hexapoda</taxon>
        <taxon>Insecta</taxon>
        <taxon>Pterygota</taxon>
        <taxon>Neoptera</taxon>
        <taxon>Endopterygota</taxon>
        <taxon>Hymenoptera</taxon>
        <taxon>Apocrita</taxon>
        <taxon>Proctotrupomorpha</taxon>
        <taxon>Chalcidoidea</taxon>
        <taxon>Trichogrammatidae</taxon>
        <taxon>Trichogramma</taxon>
    </lineage>
</organism>
<dbReference type="Proteomes" id="UP000479190">
    <property type="component" value="Unassembled WGS sequence"/>
</dbReference>
<dbReference type="EMBL" id="CADCXV010000773">
    <property type="protein sequence ID" value="CAB0035143.1"/>
    <property type="molecule type" value="Genomic_DNA"/>
</dbReference>
<keyword evidence="2" id="KW-1185">Reference proteome</keyword>
<sequence length="188" mass="21240">MDPWAMLGLQGRGSPDSRLATPCPYPPLAGAFTAAQARAHTHTHSRRNTRQLLRNTAPLPRAWESSTEVAQVLLAPKNIRRLAVSRLASVFPSSSRLRRCRRRRRQLRLRRPGSPASRVCTCNQENSFPSIRDRFMSAIHRHVCRAQLKRLQKDRAPRYTRTYTIRIDVLRAAVVAAAAAAAATYEHN</sequence>
<name>A0A6H5IAV5_9HYME</name>
<accession>A0A6H5IAV5</accession>
<gene>
    <name evidence="1" type="ORF">TBRA_LOCUS7041</name>
</gene>
<dbReference type="AlphaFoldDB" id="A0A6H5IAV5"/>
<evidence type="ECO:0000313" key="1">
    <source>
        <dbReference type="EMBL" id="CAB0035143.1"/>
    </source>
</evidence>
<reference evidence="1 2" key="1">
    <citation type="submission" date="2020-02" db="EMBL/GenBank/DDBJ databases">
        <authorList>
            <person name="Ferguson B K."/>
        </authorList>
    </citation>
    <scope>NUCLEOTIDE SEQUENCE [LARGE SCALE GENOMIC DNA]</scope>
</reference>
<protein>
    <submittedName>
        <fullName evidence="1">Uncharacterized protein</fullName>
    </submittedName>
</protein>